<protein>
    <recommendedName>
        <fullName evidence="3">VWFA domain-containing protein</fullName>
    </recommendedName>
</protein>
<proteinExistence type="predicted"/>
<dbReference type="InterPro" id="IPR036465">
    <property type="entry name" value="vWFA_dom_sf"/>
</dbReference>
<dbReference type="Proteomes" id="UP000184263">
    <property type="component" value="Unassembled WGS sequence"/>
</dbReference>
<organism evidence="1 2">
    <name type="scientific">Selenomonas ruminantium</name>
    <dbReference type="NCBI Taxonomy" id="971"/>
    <lineage>
        <taxon>Bacteria</taxon>
        <taxon>Bacillati</taxon>
        <taxon>Bacillota</taxon>
        <taxon>Negativicutes</taxon>
        <taxon>Selenomonadales</taxon>
        <taxon>Selenomonadaceae</taxon>
        <taxon>Selenomonas</taxon>
    </lineage>
</organism>
<reference evidence="1 2" key="1">
    <citation type="submission" date="2016-11" db="EMBL/GenBank/DDBJ databases">
        <authorList>
            <person name="Jaros S."/>
            <person name="Januszkiewicz K."/>
            <person name="Wedrychowicz H."/>
        </authorList>
    </citation>
    <scope>NUCLEOTIDE SEQUENCE [LARGE SCALE GENOMIC DNA]</scope>
    <source>
        <strain evidence="1 2">HD4</strain>
    </source>
</reference>
<name>A0A1M6S711_SELRU</name>
<gene>
    <name evidence="1" type="ORF">SAMN05216582_103150</name>
</gene>
<dbReference type="AlphaFoldDB" id="A0A1M6S711"/>
<dbReference type="SUPFAM" id="SSF53300">
    <property type="entry name" value="vWA-like"/>
    <property type="match status" value="1"/>
</dbReference>
<dbReference type="PANTHER" id="PTHR41248:SF1">
    <property type="entry name" value="NORD PROTEIN"/>
    <property type="match status" value="1"/>
</dbReference>
<evidence type="ECO:0000313" key="2">
    <source>
        <dbReference type="Proteomes" id="UP000184263"/>
    </source>
</evidence>
<evidence type="ECO:0000313" key="1">
    <source>
        <dbReference type="EMBL" id="SHK40496.1"/>
    </source>
</evidence>
<dbReference type="PANTHER" id="PTHR41248">
    <property type="entry name" value="NORD PROTEIN"/>
    <property type="match status" value="1"/>
</dbReference>
<dbReference type="InterPro" id="IPR051928">
    <property type="entry name" value="NorD/CobT"/>
</dbReference>
<evidence type="ECO:0008006" key="3">
    <source>
        <dbReference type="Google" id="ProtNLM"/>
    </source>
</evidence>
<sequence>MAMASESLHAQRQKRALNIVWTAAGKYDFRPEFLAFYHDGEPDRYLNSIVGLVHRHYDAEKLTAYLRERLAGSLLGELYTDLFWLGLESAVYERELPFRPVLADLRHCHAERFLREDVDLSFQQLMMRQELAHTLNCARCREVLGKGAGLLNPWDRQIYQALCFRGDMDTADLIAAMEGIIKDFFCCHWYVTPRKALHFSLPSWLHACLYRLLPIHSRYGQADAGGSWQPCQGQMATGGKSLLPGRQWAKIPASELTDRYGASLFRQEQLLEIEGEMCQDIHCQSQLWFTQEKGEACRENLVFFQQQQARFRTELQTLTRRLQNVMLVHRQPLALPARHGQLTAERVWRGVVLQDSRIFSATEKASYGDFSVMLLLDASDSRKNRQAVIASQAYLIAMALGQAGIPLAAVSFFSQAGCTVLQVLKGFADCTAEGIFSYKAQGWNRDGLALRAVAKLWGERQGRKLVLLLTDANPSDEQPIPAAWGMDDLYGGKPALADAAQGVKLLKEQGFHVLALVNSAACAALAAETAHKIYGENFVQLQDLSQMANKVGDLLETEMQR</sequence>
<dbReference type="EMBL" id="FRBC01000003">
    <property type="protein sequence ID" value="SHK40496.1"/>
    <property type="molecule type" value="Genomic_DNA"/>
</dbReference>
<accession>A0A1M6S711</accession>